<proteinExistence type="predicted"/>
<comment type="caution">
    <text evidence="6">The sequence shown here is derived from an EMBL/GenBank/DDBJ whole genome shotgun (WGS) entry which is preliminary data.</text>
</comment>
<dbReference type="Gene3D" id="1.10.10.10">
    <property type="entry name" value="Winged helix-like DNA-binding domain superfamily/Winged helix DNA-binding domain"/>
    <property type="match status" value="1"/>
</dbReference>
<dbReference type="InterPro" id="IPR035979">
    <property type="entry name" value="RBD_domain_sf"/>
</dbReference>
<feature type="compositionally biased region" description="Basic and acidic residues" evidence="3">
    <location>
        <begin position="364"/>
        <end position="373"/>
    </location>
</feature>
<dbReference type="InterPro" id="IPR045180">
    <property type="entry name" value="La_dom_prot"/>
</dbReference>
<feature type="region of interest" description="Disordered" evidence="3">
    <location>
        <begin position="336"/>
        <end position="373"/>
    </location>
</feature>
<feature type="domain" description="RRM" evidence="4">
    <location>
        <begin position="241"/>
        <end position="336"/>
    </location>
</feature>
<dbReference type="PROSITE" id="PS50961">
    <property type="entry name" value="HTH_LA"/>
    <property type="match status" value="1"/>
</dbReference>
<evidence type="ECO:0000259" key="4">
    <source>
        <dbReference type="PROSITE" id="PS50102"/>
    </source>
</evidence>
<evidence type="ECO:0000259" key="5">
    <source>
        <dbReference type="PROSITE" id="PS50961"/>
    </source>
</evidence>
<evidence type="ECO:0008006" key="8">
    <source>
        <dbReference type="Google" id="ProtNLM"/>
    </source>
</evidence>
<feature type="domain" description="HTH La-type RNA-binding" evidence="5">
    <location>
        <begin position="145"/>
        <end position="234"/>
    </location>
</feature>
<protein>
    <recommendedName>
        <fullName evidence="8">RNA-binding protein</fullName>
    </recommendedName>
</protein>
<dbReference type="OrthoDB" id="435402at2759"/>
<evidence type="ECO:0000313" key="6">
    <source>
        <dbReference type="EMBL" id="KMZ59453.1"/>
    </source>
</evidence>
<sequence>MEVVGQGRSEEGEGGDAKLKKEVIMTNHHAVEEEKNTFKFNVDAPEFIPSSYAFSPTSTSTSTPSSLQGFCYYFDPWFNFPGHDGTCGSGSSASAQPSDWICFPDDEPPRSSVDSAIFSHFNYNGRGGGGSCGAGAEGEISPRYSGNSSEAAQKIVKQVEYQFTDSQSDSNDHKNTNKDSDGYVPITAIISQKKMKALGCNNFVLTKALRTSPNLDVSEDGKKVRKKVVLSEKEREEFQLRTVVVENLPEECNRQKVEKIFSTVGSIRSVKICHPSEPASSSPKSSSYKSDILVSNKVHALVEYENSEQAEKAVERLNDSRNWRKGLRVRVMRRRSPRSVMRNRRGGDRDHYLNNEISDEEEEGGGRGEDDVDERKQMVQQQKQVTTDNERAAFKLSSHHIQIEGTSLGKMMRSKSLGRVKSRGIPGRGGALSPTNSGPVACNYLVRSESSNKLLGPRRVGSNVNGMVGELTKQSPWGPRMPDGTRGFAMGRGRRPITPTVPTGFPT</sequence>
<dbReference type="InterPro" id="IPR000504">
    <property type="entry name" value="RRM_dom"/>
</dbReference>
<dbReference type="InterPro" id="IPR012677">
    <property type="entry name" value="Nucleotide-bd_a/b_plait_sf"/>
</dbReference>
<keyword evidence="1 2" id="KW-0694">RNA-binding</keyword>
<dbReference type="SMART" id="SM00715">
    <property type="entry name" value="LA"/>
    <property type="match status" value="1"/>
</dbReference>
<dbReference type="PANTHER" id="PTHR22792">
    <property type="entry name" value="LUPUS LA PROTEIN-RELATED"/>
    <property type="match status" value="1"/>
</dbReference>
<accession>A0A0K9NS67</accession>
<dbReference type="SUPFAM" id="SSF46785">
    <property type="entry name" value="Winged helix' DNA-binding domain"/>
    <property type="match status" value="1"/>
</dbReference>
<dbReference type="Gene3D" id="3.30.70.330">
    <property type="match status" value="1"/>
</dbReference>
<dbReference type="EMBL" id="LFYR01001785">
    <property type="protein sequence ID" value="KMZ59453.1"/>
    <property type="molecule type" value="Genomic_DNA"/>
</dbReference>
<evidence type="ECO:0000256" key="3">
    <source>
        <dbReference type="SAM" id="MobiDB-lite"/>
    </source>
</evidence>
<dbReference type="Proteomes" id="UP000036987">
    <property type="component" value="Unassembled WGS sequence"/>
</dbReference>
<dbReference type="Pfam" id="PF00076">
    <property type="entry name" value="RRM_1"/>
    <property type="match status" value="1"/>
</dbReference>
<dbReference type="GO" id="GO:0003723">
    <property type="term" value="F:RNA binding"/>
    <property type="evidence" value="ECO:0000318"/>
    <property type="project" value="GO_Central"/>
</dbReference>
<dbReference type="InterPro" id="IPR006630">
    <property type="entry name" value="La_HTH"/>
</dbReference>
<keyword evidence="7" id="KW-1185">Reference proteome</keyword>
<gene>
    <name evidence="6" type="ORF">ZOSMA_68G00390</name>
</gene>
<dbReference type="AlphaFoldDB" id="A0A0K9NS67"/>
<name>A0A0K9NS67_ZOSMR</name>
<evidence type="ECO:0000256" key="1">
    <source>
        <dbReference type="ARBA" id="ARBA00022884"/>
    </source>
</evidence>
<reference evidence="7" key="1">
    <citation type="journal article" date="2016" name="Nature">
        <title>The genome of the seagrass Zostera marina reveals angiosperm adaptation to the sea.</title>
        <authorList>
            <person name="Olsen J.L."/>
            <person name="Rouze P."/>
            <person name="Verhelst B."/>
            <person name="Lin Y.-C."/>
            <person name="Bayer T."/>
            <person name="Collen J."/>
            <person name="Dattolo E."/>
            <person name="De Paoli E."/>
            <person name="Dittami S."/>
            <person name="Maumus F."/>
            <person name="Michel G."/>
            <person name="Kersting A."/>
            <person name="Lauritano C."/>
            <person name="Lohaus R."/>
            <person name="Toepel M."/>
            <person name="Tonon T."/>
            <person name="Vanneste K."/>
            <person name="Amirebrahimi M."/>
            <person name="Brakel J."/>
            <person name="Bostroem C."/>
            <person name="Chovatia M."/>
            <person name="Grimwood J."/>
            <person name="Jenkins J.W."/>
            <person name="Jueterbock A."/>
            <person name="Mraz A."/>
            <person name="Stam W.T."/>
            <person name="Tice H."/>
            <person name="Bornberg-Bauer E."/>
            <person name="Green P.J."/>
            <person name="Pearson G.A."/>
            <person name="Procaccini G."/>
            <person name="Duarte C.M."/>
            <person name="Schmutz J."/>
            <person name="Reusch T.B.H."/>
            <person name="Van de Peer Y."/>
        </authorList>
    </citation>
    <scope>NUCLEOTIDE SEQUENCE [LARGE SCALE GENOMIC DNA]</scope>
    <source>
        <strain evidence="7">cv. Finnish</strain>
    </source>
</reference>
<dbReference type="PROSITE" id="PS50102">
    <property type="entry name" value="RRM"/>
    <property type="match status" value="1"/>
</dbReference>
<organism evidence="6 7">
    <name type="scientific">Zostera marina</name>
    <name type="common">Eelgrass</name>
    <dbReference type="NCBI Taxonomy" id="29655"/>
    <lineage>
        <taxon>Eukaryota</taxon>
        <taxon>Viridiplantae</taxon>
        <taxon>Streptophyta</taxon>
        <taxon>Embryophyta</taxon>
        <taxon>Tracheophyta</taxon>
        <taxon>Spermatophyta</taxon>
        <taxon>Magnoliopsida</taxon>
        <taxon>Liliopsida</taxon>
        <taxon>Zosteraceae</taxon>
        <taxon>Zostera</taxon>
    </lineage>
</organism>
<evidence type="ECO:0000313" key="7">
    <source>
        <dbReference type="Proteomes" id="UP000036987"/>
    </source>
</evidence>
<dbReference type="PANTHER" id="PTHR22792:SF62">
    <property type="entry name" value="LA-RELATED PROTEIN 7"/>
    <property type="match status" value="1"/>
</dbReference>
<dbReference type="InterPro" id="IPR036388">
    <property type="entry name" value="WH-like_DNA-bd_sf"/>
</dbReference>
<dbReference type="STRING" id="29655.A0A0K9NS67"/>
<feature type="region of interest" description="Disordered" evidence="3">
    <location>
        <begin position="468"/>
        <end position="507"/>
    </location>
</feature>
<dbReference type="SUPFAM" id="SSF54928">
    <property type="entry name" value="RNA-binding domain, RBD"/>
    <property type="match status" value="1"/>
</dbReference>
<dbReference type="SMART" id="SM00360">
    <property type="entry name" value="RRM"/>
    <property type="match status" value="1"/>
</dbReference>
<dbReference type="InterPro" id="IPR036390">
    <property type="entry name" value="WH_DNA-bd_sf"/>
</dbReference>
<evidence type="ECO:0000256" key="2">
    <source>
        <dbReference type="PROSITE-ProRule" id="PRU00332"/>
    </source>
</evidence>